<dbReference type="InterPro" id="IPR004837">
    <property type="entry name" value="NaCa_Exmemb"/>
</dbReference>
<dbReference type="NCBIfam" id="TIGR00367">
    <property type="entry name" value="calcium/sodium antiporter"/>
    <property type="match status" value="1"/>
</dbReference>
<evidence type="ECO:0000313" key="8">
    <source>
        <dbReference type="Proteomes" id="UP001302316"/>
    </source>
</evidence>
<feature type="domain" description="Sodium/calcium exchanger membrane region" evidence="6">
    <location>
        <begin position="7"/>
        <end position="146"/>
    </location>
</feature>
<dbReference type="GO" id="GO:0006874">
    <property type="term" value="P:intracellular calcium ion homeostasis"/>
    <property type="evidence" value="ECO:0007669"/>
    <property type="project" value="TreeGrafter"/>
</dbReference>
<evidence type="ECO:0000313" key="7">
    <source>
        <dbReference type="EMBL" id="MEA5444867.1"/>
    </source>
</evidence>
<dbReference type="EMBL" id="JAYGII010000004">
    <property type="protein sequence ID" value="MEA5444867.1"/>
    <property type="molecule type" value="Genomic_DNA"/>
</dbReference>
<dbReference type="AlphaFoldDB" id="A0AAP6MLP4"/>
<evidence type="ECO:0000256" key="3">
    <source>
        <dbReference type="ARBA" id="ARBA00022989"/>
    </source>
</evidence>
<feature type="transmembrane region" description="Helical" evidence="5">
    <location>
        <begin position="305"/>
        <end position="322"/>
    </location>
</feature>
<dbReference type="Gene3D" id="1.20.1420.30">
    <property type="entry name" value="NCX, central ion-binding region"/>
    <property type="match status" value="1"/>
</dbReference>
<dbReference type="GO" id="GO:0005886">
    <property type="term" value="C:plasma membrane"/>
    <property type="evidence" value="ECO:0007669"/>
    <property type="project" value="TreeGrafter"/>
</dbReference>
<name>A0AAP6MLP4_9GAMM</name>
<feature type="transmembrane region" description="Helical" evidence="5">
    <location>
        <begin position="30"/>
        <end position="49"/>
    </location>
</feature>
<evidence type="ECO:0000256" key="1">
    <source>
        <dbReference type="ARBA" id="ARBA00004141"/>
    </source>
</evidence>
<protein>
    <submittedName>
        <fullName evidence="7">Calcium/sodium antiporter</fullName>
    </submittedName>
</protein>
<evidence type="ECO:0000259" key="6">
    <source>
        <dbReference type="Pfam" id="PF01699"/>
    </source>
</evidence>
<reference evidence="7 8" key="1">
    <citation type="submission" date="2023-12" db="EMBL/GenBank/DDBJ databases">
        <title>Whole-genome sequencing of halo(alkali)philic microorganisms from hypersaline lakes.</title>
        <authorList>
            <person name="Sorokin D.Y."/>
            <person name="Merkel A.Y."/>
            <person name="Messina E."/>
            <person name="Yakimov M."/>
        </authorList>
    </citation>
    <scope>NUCLEOTIDE SEQUENCE [LARGE SCALE GENOMIC DNA]</scope>
    <source>
        <strain evidence="7 8">AB-CW1</strain>
    </source>
</reference>
<feature type="domain" description="Sodium/calcium exchanger membrane region" evidence="6">
    <location>
        <begin position="178"/>
        <end position="316"/>
    </location>
</feature>
<dbReference type="Pfam" id="PF01699">
    <property type="entry name" value="Na_Ca_ex"/>
    <property type="match status" value="2"/>
</dbReference>
<evidence type="ECO:0000256" key="2">
    <source>
        <dbReference type="ARBA" id="ARBA00022692"/>
    </source>
</evidence>
<feature type="transmembrane region" description="Helical" evidence="5">
    <location>
        <begin position="132"/>
        <end position="150"/>
    </location>
</feature>
<keyword evidence="8" id="KW-1185">Reference proteome</keyword>
<gene>
    <name evidence="7" type="ORF">VCB98_03435</name>
</gene>
<feature type="transmembrane region" description="Helical" evidence="5">
    <location>
        <begin position="80"/>
        <end position="100"/>
    </location>
</feature>
<dbReference type="GO" id="GO:0008273">
    <property type="term" value="F:calcium, potassium:sodium antiporter activity"/>
    <property type="evidence" value="ECO:0007669"/>
    <property type="project" value="TreeGrafter"/>
</dbReference>
<dbReference type="InterPro" id="IPR044880">
    <property type="entry name" value="NCX_ion-bd_dom_sf"/>
</dbReference>
<dbReference type="PANTHER" id="PTHR10846">
    <property type="entry name" value="SODIUM/POTASSIUM/CALCIUM EXCHANGER"/>
    <property type="match status" value="1"/>
</dbReference>
<comment type="caution">
    <text evidence="7">The sequence shown here is derived from an EMBL/GenBank/DDBJ whole genome shotgun (WGS) entry which is preliminary data.</text>
</comment>
<dbReference type="GO" id="GO:0005262">
    <property type="term" value="F:calcium channel activity"/>
    <property type="evidence" value="ECO:0007669"/>
    <property type="project" value="TreeGrafter"/>
</dbReference>
<feature type="transmembrane region" description="Helical" evidence="5">
    <location>
        <begin position="210"/>
        <end position="233"/>
    </location>
</feature>
<dbReference type="Proteomes" id="UP001302316">
    <property type="component" value="Unassembled WGS sequence"/>
</dbReference>
<feature type="transmembrane region" description="Helical" evidence="5">
    <location>
        <begin position="176"/>
        <end position="198"/>
    </location>
</feature>
<evidence type="ECO:0000256" key="4">
    <source>
        <dbReference type="ARBA" id="ARBA00023136"/>
    </source>
</evidence>
<feature type="transmembrane region" description="Helical" evidence="5">
    <location>
        <begin position="245"/>
        <end position="264"/>
    </location>
</feature>
<proteinExistence type="predicted"/>
<keyword evidence="4 5" id="KW-0472">Membrane</keyword>
<keyword evidence="2 5" id="KW-0812">Transmembrane</keyword>
<dbReference type="InterPro" id="IPR004481">
    <property type="entry name" value="K/Na/Ca-exchanger"/>
</dbReference>
<dbReference type="PANTHER" id="PTHR10846:SF8">
    <property type="entry name" value="INNER MEMBRANE PROTEIN YRBG"/>
    <property type="match status" value="1"/>
</dbReference>
<sequence>MSAVLQTAAILLGIGITIWAADRFVDGAAQTARALGVPALVVGLTVMALGTSGPEIAASILAAAQGYPALAIGNALGSNIANIGLIIGLTAMIVPLKLASASLRRELPLLVLVKLVTILLIANGELGRAEGLAMLVMLVLALLWIIRIALTPGRDDPLLAELNSELPAETRMAPALFNLFLGLLLLLGAAQLLVWGAVGLAGSLGVSDLVIGLSIVAIGTSLPELATCIAAVLKRQHDIAVGNVIGSNLFNLLAVLPLPALIAPGPLPSGILGRDFPVMLGLTLLLIILARGFTRHGSISRGQGLLLFALFIAYQLGIFIAWN</sequence>
<feature type="transmembrane region" description="Helical" evidence="5">
    <location>
        <begin position="276"/>
        <end position="293"/>
    </location>
</feature>
<feature type="transmembrane region" description="Helical" evidence="5">
    <location>
        <begin position="107"/>
        <end position="126"/>
    </location>
</feature>
<evidence type="ECO:0000256" key="5">
    <source>
        <dbReference type="SAM" id="Phobius"/>
    </source>
</evidence>
<organism evidence="7 8">
    <name type="scientific">Natronospira elongata</name>
    <dbReference type="NCBI Taxonomy" id="3110268"/>
    <lineage>
        <taxon>Bacteria</taxon>
        <taxon>Pseudomonadati</taxon>
        <taxon>Pseudomonadota</taxon>
        <taxon>Gammaproteobacteria</taxon>
        <taxon>Natronospirales</taxon>
        <taxon>Natronospiraceae</taxon>
        <taxon>Natronospira</taxon>
    </lineage>
</organism>
<comment type="subcellular location">
    <subcellularLocation>
        <location evidence="1">Membrane</location>
        <topology evidence="1">Multi-pass membrane protein</topology>
    </subcellularLocation>
</comment>
<accession>A0AAP6MLP4</accession>
<dbReference type="RefSeq" id="WP_346050499.1">
    <property type="nucleotide sequence ID" value="NZ_JAYGII010000004.1"/>
</dbReference>
<keyword evidence="3 5" id="KW-1133">Transmembrane helix</keyword>